<organism evidence="1 2">
    <name type="scientific">candidate division CPR2 bacterium GW2011_GWC1_41_48</name>
    <dbReference type="NCBI Taxonomy" id="1618344"/>
    <lineage>
        <taxon>Bacteria</taxon>
        <taxon>Bacteria division CPR2</taxon>
    </lineage>
</organism>
<dbReference type="SUPFAM" id="SSF53474">
    <property type="entry name" value="alpha/beta-Hydrolases"/>
    <property type="match status" value="1"/>
</dbReference>
<evidence type="ECO:0008006" key="3">
    <source>
        <dbReference type="Google" id="ProtNLM"/>
    </source>
</evidence>
<comment type="caution">
    <text evidence="1">The sequence shown here is derived from an EMBL/GenBank/DDBJ whole genome shotgun (WGS) entry which is preliminary data.</text>
</comment>
<dbReference type="EMBL" id="LCBL01000001">
    <property type="protein sequence ID" value="KKS09788.1"/>
    <property type="molecule type" value="Genomic_DNA"/>
</dbReference>
<protein>
    <recommendedName>
        <fullName evidence="3">Alpha/beta hydrolase</fullName>
    </recommendedName>
</protein>
<proteinExistence type="predicted"/>
<dbReference type="Gene3D" id="3.40.50.1820">
    <property type="entry name" value="alpha/beta hydrolase"/>
    <property type="match status" value="1"/>
</dbReference>
<name>A0A0G0Z9S3_UNCC2</name>
<dbReference type="AlphaFoldDB" id="A0A0G0Z9S3"/>
<dbReference type="InterPro" id="IPR029058">
    <property type="entry name" value="AB_hydrolase_fold"/>
</dbReference>
<evidence type="ECO:0000313" key="1">
    <source>
        <dbReference type="EMBL" id="KKS09788.1"/>
    </source>
</evidence>
<evidence type="ECO:0000313" key="2">
    <source>
        <dbReference type="Proteomes" id="UP000033869"/>
    </source>
</evidence>
<gene>
    <name evidence="1" type="ORF">UU65_C0001G0193</name>
</gene>
<reference evidence="1 2" key="1">
    <citation type="journal article" date="2015" name="Nature">
        <title>rRNA introns, odd ribosomes, and small enigmatic genomes across a large radiation of phyla.</title>
        <authorList>
            <person name="Brown C.T."/>
            <person name="Hug L.A."/>
            <person name="Thomas B.C."/>
            <person name="Sharon I."/>
            <person name="Castelle C.J."/>
            <person name="Singh A."/>
            <person name="Wilkins M.J."/>
            <person name="Williams K.H."/>
            <person name="Banfield J.F."/>
        </authorList>
    </citation>
    <scope>NUCLEOTIDE SEQUENCE [LARGE SCALE GENOMIC DNA]</scope>
</reference>
<dbReference type="Proteomes" id="UP000033869">
    <property type="component" value="Unassembled WGS sequence"/>
</dbReference>
<sequence>MSRLLVRWLSENDVKVGKVILVAPSLDPERTVNGFYDFKIDLDLASKTKGLVIFGSDNDGQSIKNSIKKLLSVIKDVKYREFSGYGHFTFGDMGKREFPELFEEAMK</sequence>
<accession>A0A0G0Z9S3</accession>